<dbReference type="PANTHER" id="PTHR43750:SF3">
    <property type="entry name" value="UDP-GLUCOSE 6-DEHYDROGENASE TUAD"/>
    <property type="match status" value="1"/>
</dbReference>
<feature type="binding site" evidence="10">
    <location>
        <position position="328"/>
    </location>
    <ligand>
        <name>NAD(+)</name>
        <dbReference type="ChEBI" id="CHEBI:57540"/>
    </ligand>
</feature>
<dbReference type="NCBIfam" id="TIGR03026">
    <property type="entry name" value="NDP-sugDHase"/>
    <property type="match status" value="1"/>
</dbReference>
<evidence type="ECO:0000256" key="4">
    <source>
        <dbReference type="ARBA" id="ARBA00015132"/>
    </source>
</evidence>
<evidence type="ECO:0000256" key="6">
    <source>
        <dbReference type="ARBA" id="ARBA00023027"/>
    </source>
</evidence>
<feature type="binding site" evidence="10">
    <location>
        <position position="30"/>
    </location>
    <ligand>
        <name>NAD(+)</name>
        <dbReference type="ChEBI" id="CHEBI:57540"/>
    </ligand>
</feature>
<sequence>MNIAIIGLWHLGCVYASGCAAVGHTVTAWDPDEKTLEQLSQGIPPILEEGLEEQIKQGISTGKLCFKSTYEEAVQNADVVWITFDTPVDADDNADCTFVTTHITKLLPVCKQDAVVLISSQLPVGSIKQLEQTANDLQRQDLHFACSPENLRLGQAVKLFANPDRVICGVRSPKVQTILSTLWEPITSRIEWMGVESAEMTKHAINTFLATSIAFANELAVLCEHTGADAKEVERGLKTDIRIGEKAYLGPGMAFSGGTLARDLQFLSSIYKNKKQEEVSSVLTGVQKSNNHHKLWVIHKLNELLGRVKDKHIALWGLTYKPGTDTLRRSIALEYATHLIQAGAKVSAHDPAVSVLPDIYIYNRHISLKPSPQEVIENTDALVVCTCWDFYKEQVTPGFFSSMKTPLVIDPTRFLHPILKKDTSIRYVAIGLSS</sequence>
<dbReference type="AlphaFoldDB" id="Q1MNW7"/>
<evidence type="ECO:0000313" key="13">
    <source>
        <dbReference type="Proteomes" id="UP000002430"/>
    </source>
</evidence>
<reference evidence="12 13" key="1">
    <citation type="submission" date="2005-11" db="EMBL/GenBank/DDBJ databases">
        <title>The complete genome sequence of Lawsonia intracellularis: the causative agent of proliferative enteropathy.</title>
        <authorList>
            <person name="Kaur K."/>
            <person name="Zhang Q."/>
            <person name="Beckler D."/>
            <person name="Munir S."/>
            <person name="Li L."/>
            <person name="Kinsley K."/>
            <person name="Herron L."/>
            <person name="Peterson A."/>
            <person name="May B."/>
            <person name="Singh S."/>
            <person name="Gebhart C."/>
            <person name="Kapur V."/>
        </authorList>
    </citation>
    <scope>NUCLEOTIDE SEQUENCE [LARGE SCALE GENOMIC DNA]</scope>
    <source>
        <strain evidence="12 13">PHE/MN1-00</strain>
        <plasmid evidence="13">pLaw3</plasmid>
    </source>
</reference>
<dbReference type="SUPFAM" id="SSF51735">
    <property type="entry name" value="NAD(P)-binding Rossmann-fold domains"/>
    <property type="match status" value="1"/>
</dbReference>
<gene>
    <name evidence="12" type="primary">ugd</name>
    <name evidence="12" type="ordered locus">LIC014</name>
</gene>
<dbReference type="Pfam" id="PF03721">
    <property type="entry name" value="UDPG_MGDP_dh_N"/>
    <property type="match status" value="1"/>
</dbReference>
<dbReference type="InterPro" id="IPR014026">
    <property type="entry name" value="UDP-Glc/GDP-Man_DH_dimer"/>
</dbReference>
<dbReference type="EMBL" id="AM180255">
    <property type="protein sequence ID" value="CAJ53966.1"/>
    <property type="molecule type" value="Genomic_DNA"/>
</dbReference>
<comment type="pathway">
    <text evidence="1">Nucleotide-sugar biosynthesis; UDP-alpha-D-glucuronate biosynthesis; UDP-alpha-D-glucuronate from UDP-alpha-D-glucose: step 1/1.</text>
</comment>
<dbReference type="PANTHER" id="PTHR43750">
    <property type="entry name" value="UDP-GLUCOSE 6-DEHYDROGENASE TUAD"/>
    <property type="match status" value="1"/>
</dbReference>
<dbReference type="HOGENOM" id="CLU_023810_1_2_7"/>
<geneLocation type="plasmid" evidence="13">
    <name>pLaw3</name>
</geneLocation>
<dbReference type="Pfam" id="PF03720">
    <property type="entry name" value="UDPG_MGDP_dh_C"/>
    <property type="match status" value="1"/>
</dbReference>
<keyword evidence="6 8" id="KW-0520">NAD</keyword>
<evidence type="ECO:0000256" key="10">
    <source>
        <dbReference type="PIRSR" id="PIRSR500134-3"/>
    </source>
</evidence>
<keyword evidence="13" id="KW-1185">Reference proteome</keyword>
<dbReference type="Gene3D" id="3.40.50.720">
    <property type="entry name" value="NAD(P)-binding Rossmann-like Domain"/>
    <property type="match status" value="2"/>
</dbReference>
<evidence type="ECO:0000256" key="5">
    <source>
        <dbReference type="ARBA" id="ARBA00023002"/>
    </source>
</evidence>
<accession>Q1MNW7</accession>
<keyword evidence="12" id="KW-0614">Plasmid</keyword>
<protein>
    <recommendedName>
        <fullName evidence="4 8">UDP-glucose 6-dehydrogenase</fullName>
        <ecNumber evidence="3 8">1.1.1.22</ecNumber>
    </recommendedName>
</protein>
<feature type="binding site" evidence="10">
    <location>
        <position position="86"/>
    </location>
    <ligand>
        <name>NAD(+)</name>
        <dbReference type="ChEBI" id="CHEBI:57540"/>
    </ligand>
</feature>
<dbReference type="Gene3D" id="1.20.5.100">
    <property type="entry name" value="Cytochrome c1, transmembrane anchor, C-terminal"/>
    <property type="match status" value="1"/>
</dbReference>
<dbReference type="OrthoDB" id="9803238at2"/>
<dbReference type="KEGG" id="lip:LIC014"/>
<feature type="binding site" evidence="9">
    <location>
        <position position="202"/>
    </location>
    <ligand>
        <name>substrate</name>
    </ligand>
</feature>
<dbReference type="InterPro" id="IPR001732">
    <property type="entry name" value="UDP-Glc/GDP-Man_DH_N"/>
</dbReference>
<comment type="similarity">
    <text evidence="2 8">Belongs to the UDP-glucose/GDP-mannose dehydrogenase family.</text>
</comment>
<dbReference type="InterPro" id="IPR017476">
    <property type="entry name" value="UDP-Glc/GDP-Man"/>
</dbReference>
<dbReference type="GO" id="GO:0006065">
    <property type="term" value="P:UDP-glucuronate biosynthetic process"/>
    <property type="evidence" value="ECO:0007669"/>
    <property type="project" value="UniProtKB-UniPathway"/>
</dbReference>
<evidence type="ECO:0000259" key="11">
    <source>
        <dbReference type="SMART" id="SM00984"/>
    </source>
</evidence>
<dbReference type="Pfam" id="PF00984">
    <property type="entry name" value="UDPG_MGDP_dh"/>
    <property type="match status" value="1"/>
</dbReference>
<dbReference type="RefSeq" id="WP_011527333.1">
    <property type="nucleotide sequence ID" value="NC_008014.1"/>
</dbReference>
<evidence type="ECO:0000256" key="7">
    <source>
        <dbReference type="ARBA" id="ARBA00047473"/>
    </source>
</evidence>
<keyword evidence="5 8" id="KW-0560">Oxidoreductase</keyword>
<dbReference type="GO" id="GO:0000271">
    <property type="term" value="P:polysaccharide biosynthetic process"/>
    <property type="evidence" value="ECO:0007669"/>
    <property type="project" value="InterPro"/>
</dbReference>
<dbReference type="InterPro" id="IPR028357">
    <property type="entry name" value="UDPglc_DH_bac"/>
</dbReference>
<evidence type="ECO:0000313" key="12">
    <source>
        <dbReference type="EMBL" id="CAJ53966.1"/>
    </source>
</evidence>
<proteinExistence type="inferred from homology"/>
<evidence type="ECO:0000256" key="8">
    <source>
        <dbReference type="PIRNR" id="PIRNR000124"/>
    </source>
</evidence>
<organism evidence="12 13">
    <name type="scientific">Lawsonia intracellularis (strain PHE/MN1-00)</name>
    <dbReference type="NCBI Taxonomy" id="363253"/>
    <lineage>
        <taxon>Bacteria</taxon>
        <taxon>Pseudomonadati</taxon>
        <taxon>Thermodesulfobacteriota</taxon>
        <taxon>Desulfovibrionia</taxon>
        <taxon>Desulfovibrionales</taxon>
        <taxon>Desulfovibrionaceae</taxon>
        <taxon>Lawsonia</taxon>
    </lineage>
</organism>
<feature type="domain" description="UDP-glucose/GDP-mannose dehydrogenase C-terminal" evidence="11">
    <location>
        <begin position="314"/>
        <end position="417"/>
    </location>
</feature>
<evidence type="ECO:0000256" key="9">
    <source>
        <dbReference type="PIRSR" id="PIRSR500134-2"/>
    </source>
</evidence>
<name>Q1MNW7_LAWIP</name>
<dbReference type="InterPro" id="IPR008927">
    <property type="entry name" value="6-PGluconate_DH-like_C_sf"/>
</dbReference>
<dbReference type="GO" id="GO:0051287">
    <property type="term" value="F:NAD binding"/>
    <property type="evidence" value="ECO:0007669"/>
    <property type="project" value="InterPro"/>
</dbReference>
<comment type="catalytic activity">
    <reaction evidence="7 8">
        <text>UDP-alpha-D-glucose + 2 NAD(+) + H2O = UDP-alpha-D-glucuronate + 2 NADH + 3 H(+)</text>
        <dbReference type="Rhea" id="RHEA:23596"/>
        <dbReference type="ChEBI" id="CHEBI:15377"/>
        <dbReference type="ChEBI" id="CHEBI:15378"/>
        <dbReference type="ChEBI" id="CHEBI:57540"/>
        <dbReference type="ChEBI" id="CHEBI:57945"/>
        <dbReference type="ChEBI" id="CHEBI:58052"/>
        <dbReference type="ChEBI" id="CHEBI:58885"/>
        <dbReference type="EC" id="1.1.1.22"/>
    </reaction>
</comment>
<dbReference type="SUPFAM" id="SSF48179">
    <property type="entry name" value="6-phosphogluconate dehydrogenase C-terminal domain-like"/>
    <property type="match status" value="1"/>
</dbReference>
<feature type="binding site" evidence="9">
    <location>
        <position position="321"/>
    </location>
    <ligand>
        <name>substrate</name>
    </ligand>
</feature>
<feature type="binding site" evidence="9">
    <location>
        <begin position="248"/>
        <end position="252"/>
    </location>
    <ligand>
        <name>substrate</name>
    </ligand>
</feature>
<dbReference type="InterPro" id="IPR036291">
    <property type="entry name" value="NAD(P)-bd_dom_sf"/>
</dbReference>
<dbReference type="PIRSF" id="PIRSF500134">
    <property type="entry name" value="UDPglc_DH_bac"/>
    <property type="match status" value="1"/>
</dbReference>
<dbReference type="Proteomes" id="UP000002430">
    <property type="component" value="Plasmid 3"/>
</dbReference>
<dbReference type="EC" id="1.1.1.22" evidence="3 8"/>
<dbReference type="PIRSF" id="PIRSF000124">
    <property type="entry name" value="UDPglc_GDPman_dh"/>
    <property type="match status" value="1"/>
</dbReference>
<dbReference type="SUPFAM" id="SSF52413">
    <property type="entry name" value="UDP-glucose/GDP-mannose dehydrogenase C-terminal domain"/>
    <property type="match status" value="1"/>
</dbReference>
<evidence type="ECO:0000256" key="1">
    <source>
        <dbReference type="ARBA" id="ARBA00004701"/>
    </source>
</evidence>
<dbReference type="GO" id="GO:0003979">
    <property type="term" value="F:UDP-glucose 6-dehydrogenase activity"/>
    <property type="evidence" value="ECO:0007669"/>
    <property type="project" value="UniProtKB-EC"/>
</dbReference>
<dbReference type="InterPro" id="IPR014027">
    <property type="entry name" value="UDP-Glc/GDP-Man_DH_C"/>
</dbReference>
<dbReference type="UniPathway" id="UPA00038">
    <property type="reaction ID" value="UER00491"/>
</dbReference>
<evidence type="ECO:0000256" key="2">
    <source>
        <dbReference type="ARBA" id="ARBA00006601"/>
    </source>
</evidence>
<evidence type="ECO:0000256" key="3">
    <source>
        <dbReference type="ARBA" id="ARBA00012954"/>
    </source>
</evidence>
<dbReference type="InterPro" id="IPR036220">
    <property type="entry name" value="UDP-Glc/GDP-Man_DH_C_sf"/>
</dbReference>
<dbReference type="SMART" id="SM00984">
    <property type="entry name" value="UDPG_MGDP_dh_C"/>
    <property type="match status" value="1"/>
</dbReference>